<dbReference type="InterPro" id="IPR007480">
    <property type="entry name" value="DUF529"/>
</dbReference>
<evidence type="ECO:0000313" key="2">
    <source>
        <dbReference type="EMBL" id="AFZ80437.1"/>
    </source>
</evidence>
<name>L0AXY9_THEEQ</name>
<reference evidence="2 3" key="1">
    <citation type="journal article" date="2012" name="BMC Genomics">
        <title>Comparative genomic analysis and phylogenetic position of Theileria equi.</title>
        <authorList>
            <person name="Kappmeyer L.S."/>
            <person name="Thiagarajan M."/>
            <person name="Herndon D.R."/>
            <person name="Ramsay J.D."/>
            <person name="Caler E."/>
            <person name="Djikeng A."/>
            <person name="Gillespie J.J."/>
            <person name="Lau A.O."/>
            <person name="Roalson E.H."/>
            <person name="Silva J.C."/>
            <person name="Silva M.G."/>
            <person name="Suarez C.E."/>
            <person name="Ueti M.W."/>
            <person name="Nene V.M."/>
            <person name="Mealey R.H."/>
            <person name="Knowles D.P."/>
            <person name="Brayton K.A."/>
        </authorList>
    </citation>
    <scope>NUCLEOTIDE SEQUENCE [LARGE SCALE GENOMIC DNA]</scope>
    <source>
        <strain evidence="2 3">WA</strain>
    </source>
</reference>
<feature type="signal peptide" evidence="1">
    <location>
        <begin position="1"/>
        <end position="18"/>
    </location>
</feature>
<dbReference type="VEuPathDB" id="PiroplasmaDB:BEWA_032900"/>
<gene>
    <name evidence="2" type="ORF">BEWA_032900</name>
</gene>
<dbReference type="Pfam" id="PF04385">
    <property type="entry name" value="FAINT"/>
    <property type="match status" value="1"/>
</dbReference>
<feature type="chain" id="PRO_5003939910" description="Signal peptide containing protein" evidence="1">
    <location>
        <begin position="19"/>
        <end position="268"/>
    </location>
</feature>
<dbReference type="AlphaFoldDB" id="L0AXY9"/>
<evidence type="ECO:0000256" key="1">
    <source>
        <dbReference type="SAM" id="SignalP"/>
    </source>
</evidence>
<dbReference type="GeneID" id="15803323"/>
<dbReference type="KEGG" id="beq:BEWA_032900"/>
<dbReference type="Proteomes" id="UP000031512">
    <property type="component" value="Chromosome 1"/>
</dbReference>
<dbReference type="EMBL" id="CP001669">
    <property type="protein sequence ID" value="AFZ80437.1"/>
    <property type="molecule type" value="Genomic_DNA"/>
</dbReference>
<proteinExistence type="predicted"/>
<accession>L0AXY9</accession>
<dbReference type="RefSeq" id="XP_004830103.1">
    <property type="nucleotide sequence ID" value="XM_004830046.1"/>
</dbReference>
<evidence type="ECO:0000313" key="3">
    <source>
        <dbReference type="Proteomes" id="UP000031512"/>
    </source>
</evidence>
<protein>
    <recommendedName>
        <fullName evidence="4">Signal peptide containing protein</fullName>
    </recommendedName>
</protein>
<sequence length="268" mass="31127">MVVFYLFLISNLHMLCSCGDTEEWHDGPQEVSSNTNRMSSFRTINLADPSPNVCKVLDLISEYGPVRVHVPVNERVVGRVINDLETVWNSSEQGEVCLYCITFPKGTNHLVVIIAKETPLGLDHLYFKRKGGGWKSSTKGYIDKIPKLKHNKNPNYTTTLNISTELQHCHIVRESLHGVSVSLYFSREDYQIQKVVDDTETIWQAEDEKNEKLFIAQFYSRQNAPPMLLIWIMKRYVMERLHYVKKRRTWDKVPAVVFNETFAEMKRV</sequence>
<keyword evidence="3" id="KW-1185">Reference proteome</keyword>
<evidence type="ECO:0008006" key="4">
    <source>
        <dbReference type="Google" id="ProtNLM"/>
    </source>
</evidence>
<organism evidence="2 3">
    <name type="scientific">Theileria equi strain WA</name>
    <dbReference type="NCBI Taxonomy" id="1537102"/>
    <lineage>
        <taxon>Eukaryota</taxon>
        <taxon>Sar</taxon>
        <taxon>Alveolata</taxon>
        <taxon>Apicomplexa</taxon>
        <taxon>Aconoidasida</taxon>
        <taxon>Piroplasmida</taxon>
        <taxon>Theileriidae</taxon>
        <taxon>Theileria</taxon>
    </lineage>
</organism>
<keyword evidence="1" id="KW-0732">Signal</keyword>